<proteinExistence type="predicted"/>
<feature type="transmembrane region" description="Helical" evidence="1">
    <location>
        <begin position="12"/>
        <end position="32"/>
    </location>
</feature>
<sequence>MAEYESLRAVMALPTLMGLGHMVPVMGAVYATTGSNSLPLSLLGMIGGSTILVDSYDTYKDLPLSKRPSTWLWRLWLGFLCGIIIGGTVSSGLDAAISMYRYFAIGLLWGQPCVMLWSKSGFRLYKPKALFREAKSLVAASCLAYVTSGTAMVYCCQAARMGCLTQSMRTRVLALSFVYQFLRETTCDVRDIAEDEREGMKTLPVRLGKTNTMALLAILTLFMDTWLTGAVSINNTGLVMQPASLAGGLVRSVGTVLAYWQILEYPKGHLLSWGCMSLLGLAPLLWAVAML</sequence>
<gene>
    <name evidence="2" type="ORF">AAL_05887</name>
</gene>
<accession>A0A167ZME9</accession>
<evidence type="ECO:0000313" key="3">
    <source>
        <dbReference type="Proteomes" id="UP000078544"/>
    </source>
</evidence>
<comment type="caution">
    <text evidence="2">The sequence shown here is derived from an EMBL/GenBank/DDBJ whole genome shotgun (WGS) entry which is preliminary data.</text>
</comment>
<reference evidence="2 3" key="1">
    <citation type="journal article" date="2016" name="Genome Biol. Evol.">
        <title>Divergent and convergent evolution of fungal pathogenicity.</title>
        <authorList>
            <person name="Shang Y."/>
            <person name="Xiao G."/>
            <person name="Zheng P."/>
            <person name="Cen K."/>
            <person name="Zhan S."/>
            <person name="Wang C."/>
        </authorList>
    </citation>
    <scope>NUCLEOTIDE SEQUENCE [LARGE SCALE GENOMIC DNA]</scope>
    <source>
        <strain evidence="2 3">RCEF 2490</strain>
    </source>
</reference>
<keyword evidence="1" id="KW-0812">Transmembrane</keyword>
<keyword evidence="1" id="KW-0472">Membrane</keyword>
<dbReference type="Proteomes" id="UP000078544">
    <property type="component" value="Unassembled WGS sequence"/>
</dbReference>
<feature type="transmembrane region" description="Helical" evidence="1">
    <location>
        <begin position="245"/>
        <end position="263"/>
    </location>
</feature>
<name>A0A167ZME9_9HYPO</name>
<feature type="transmembrane region" description="Helical" evidence="1">
    <location>
        <begin position="99"/>
        <end position="118"/>
    </location>
</feature>
<feature type="transmembrane region" description="Helical" evidence="1">
    <location>
        <begin position="213"/>
        <end position="233"/>
    </location>
</feature>
<organism evidence="2 3">
    <name type="scientific">Moelleriella libera RCEF 2490</name>
    <dbReference type="NCBI Taxonomy" id="1081109"/>
    <lineage>
        <taxon>Eukaryota</taxon>
        <taxon>Fungi</taxon>
        <taxon>Dikarya</taxon>
        <taxon>Ascomycota</taxon>
        <taxon>Pezizomycotina</taxon>
        <taxon>Sordariomycetes</taxon>
        <taxon>Hypocreomycetidae</taxon>
        <taxon>Hypocreales</taxon>
        <taxon>Clavicipitaceae</taxon>
        <taxon>Moelleriella</taxon>
    </lineage>
</organism>
<protein>
    <recommendedName>
        <fullName evidence="4">UbiA prenyltransferase family</fullName>
    </recommendedName>
</protein>
<evidence type="ECO:0000256" key="1">
    <source>
        <dbReference type="SAM" id="Phobius"/>
    </source>
</evidence>
<feature type="transmembrane region" description="Helical" evidence="1">
    <location>
        <begin position="270"/>
        <end position="289"/>
    </location>
</feature>
<dbReference type="OrthoDB" id="4183517at2759"/>
<dbReference type="Gene3D" id="1.20.120.1780">
    <property type="entry name" value="UbiA prenyltransferase"/>
    <property type="match status" value="1"/>
</dbReference>
<dbReference type="AlphaFoldDB" id="A0A167ZME9"/>
<evidence type="ECO:0000313" key="2">
    <source>
        <dbReference type="EMBL" id="KZZ92855.1"/>
    </source>
</evidence>
<dbReference type="EMBL" id="AZGY01000014">
    <property type="protein sequence ID" value="KZZ92855.1"/>
    <property type="molecule type" value="Genomic_DNA"/>
</dbReference>
<keyword evidence="1" id="KW-1133">Transmembrane helix</keyword>
<feature type="transmembrane region" description="Helical" evidence="1">
    <location>
        <begin position="38"/>
        <end position="59"/>
    </location>
</feature>
<feature type="transmembrane region" description="Helical" evidence="1">
    <location>
        <begin position="71"/>
        <end position="93"/>
    </location>
</feature>
<keyword evidence="3" id="KW-1185">Reference proteome</keyword>
<evidence type="ECO:0008006" key="4">
    <source>
        <dbReference type="Google" id="ProtNLM"/>
    </source>
</evidence>